<dbReference type="AlphaFoldDB" id="A0A1G7Z583"/>
<reference evidence="2" key="1">
    <citation type="submission" date="2016-10" db="EMBL/GenBank/DDBJ databases">
        <authorList>
            <person name="Varghese N."/>
            <person name="Submissions S."/>
        </authorList>
    </citation>
    <scope>NUCLEOTIDE SEQUENCE [LARGE SCALE GENOMIC DNA]</scope>
    <source>
        <strain evidence="2">DSM 17933</strain>
    </source>
</reference>
<sequence length="362" mass="41213">MIMEISVLQANNGDAIHITFQDENGQEKNVLIDSGKKQTFQYTNQHKKKADGPLKLLVEKLKSEKKIFDLVILTHIDEDHIGGFISWIEFEPDDAWKMIGEVWFNSGNVIKTWLKTTLPSLPPIIMNISGSRKTSVGQGVQFEEYLNEHKLWNGELFVAGKVRDFYGLNFKFLSPDKERLTDLLEKWKTERPDSLTSKVNDHQISLKDHQVNNLKITDESFKEDDAVPNGSSLAFILSNNGNDFLFLGDSFPSVIKTSLKTFGFDSDNPLPVKLVKISHHGAQSNTSAAVFKSIKSENFIISTNSKQDNHPHKQLLGRLIDCHPECTIHFNYGELIDRIFTKQDHADFSKFKALPIENSFKY</sequence>
<organism evidence="1 2">
    <name type="scientific">Pedobacter terrae</name>
    <dbReference type="NCBI Taxonomy" id="405671"/>
    <lineage>
        <taxon>Bacteria</taxon>
        <taxon>Pseudomonadati</taxon>
        <taxon>Bacteroidota</taxon>
        <taxon>Sphingobacteriia</taxon>
        <taxon>Sphingobacteriales</taxon>
        <taxon>Sphingobacteriaceae</taxon>
        <taxon>Pedobacter</taxon>
    </lineage>
</organism>
<evidence type="ECO:0000313" key="1">
    <source>
        <dbReference type="EMBL" id="SDH03868.1"/>
    </source>
</evidence>
<dbReference type="SUPFAM" id="SSF56281">
    <property type="entry name" value="Metallo-hydrolase/oxidoreductase"/>
    <property type="match status" value="1"/>
</dbReference>
<keyword evidence="1" id="KW-0378">Hydrolase</keyword>
<protein>
    <submittedName>
        <fullName evidence="1">Metal-dependent hydrolase, beta-lactamase superfamily II</fullName>
    </submittedName>
</protein>
<dbReference type="InterPro" id="IPR036866">
    <property type="entry name" value="RibonucZ/Hydroxyglut_hydro"/>
</dbReference>
<dbReference type="GO" id="GO:0016787">
    <property type="term" value="F:hydrolase activity"/>
    <property type="evidence" value="ECO:0007669"/>
    <property type="project" value="UniProtKB-KW"/>
</dbReference>
<dbReference type="Proteomes" id="UP000199643">
    <property type="component" value="Unassembled WGS sequence"/>
</dbReference>
<dbReference type="PANTHER" id="PTHR30619">
    <property type="entry name" value="DNA INTERNALIZATION/COMPETENCE PROTEIN COMEC/REC2"/>
    <property type="match status" value="1"/>
</dbReference>
<dbReference type="STRING" id="405671.SAMN05421827_11576"/>
<keyword evidence="2" id="KW-1185">Reference proteome</keyword>
<proteinExistence type="predicted"/>
<dbReference type="Gene3D" id="3.60.15.10">
    <property type="entry name" value="Ribonuclease Z/Hydroxyacylglutathione hydrolase-like"/>
    <property type="match status" value="1"/>
</dbReference>
<dbReference type="InterPro" id="IPR052159">
    <property type="entry name" value="Competence_DNA_uptake"/>
</dbReference>
<dbReference type="PANTHER" id="PTHR30619:SF1">
    <property type="entry name" value="RECOMBINATION PROTEIN 2"/>
    <property type="match status" value="1"/>
</dbReference>
<accession>A0A1G7Z583</accession>
<dbReference type="EMBL" id="FNCH01000015">
    <property type="protein sequence ID" value="SDH03868.1"/>
    <property type="molecule type" value="Genomic_DNA"/>
</dbReference>
<gene>
    <name evidence="1" type="ORF">SAMN05421827_11576</name>
</gene>
<evidence type="ECO:0000313" key="2">
    <source>
        <dbReference type="Proteomes" id="UP000199643"/>
    </source>
</evidence>
<name>A0A1G7Z583_9SPHI</name>